<dbReference type="FunFam" id="3.30.200.20:FF:000003">
    <property type="entry name" value="Non-specific serine/threonine protein kinase"/>
    <property type="match status" value="1"/>
</dbReference>
<dbReference type="PROSITE" id="PS50011">
    <property type="entry name" value="PROTEIN_KINASE_DOM"/>
    <property type="match status" value="1"/>
</dbReference>
<comment type="caution">
    <text evidence="12">The sequence shown here is derived from an EMBL/GenBank/DDBJ whole genome shotgun (WGS) entry which is preliminary data.</text>
</comment>
<dbReference type="InterPro" id="IPR017441">
    <property type="entry name" value="Protein_kinase_ATP_BS"/>
</dbReference>
<dbReference type="GO" id="GO:0035556">
    <property type="term" value="P:intracellular signal transduction"/>
    <property type="evidence" value="ECO:0007669"/>
    <property type="project" value="TreeGrafter"/>
</dbReference>
<dbReference type="GO" id="GO:0050321">
    <property type="term" value="F:tau-protein kinase activity"/>
    <property type="evidence" value="ECO:0007669"/>
    <property type="project" value="TreeGrafter"/>
</dbReference>
<keyword evidence="13" id="KW-1185">Reference proteome</keyword>
<sequence>MVRADDDVVCKTNTFWLDLENKWYLCTELKSIVHNQPRRQFQAEGPLQNNATVALDPPPMKRRRSTDVPDDAAPRRRSLRILNQQKGEEADQPPAAAEQGMRRKSRDRFNRKEVNVAPADMVAEEKQEEPKREQPPPTLLARGIFPIVEEDEDDEQEPGPSWRAQIAARQAAAAASGGHVSSSMSGSSRNAARQRADDPHVGKYKLLKTIGKGNFAKVKLAKHSQTGLEVAIKIIDKTALNPSSLQKLFREVKIMKQLDHPNIVKLFQVIETETTLYLVMEYASGGEVFDYLVAHGRMKEKEAPIISPLETSWTHFVVHGHTLRQSCRTIMLYYINGVGPHQQADRWNSYIRCPDALNNIDSRASVVDAACTPKHYNKTGSNDCWECCQQFEETINWSSAIDDSCWTGYSGVTSQRSVDEWLIFCSQFIVNCTPAVPQAAQLAHKMIPPPVTGLQIPSHESTPMRGDTPTELANQPPKDTSAPLPNPPHDVEQHNRRLEQLHPVSRCAQQQRLAFQRCRCSLHPKALQQNQFEKTINGSSAIEDFCWTGRSGFTSQRPVDEWLIFRSKLSVDWPNFGNVYSEANTTHFRH</sequence>
<comment type="catalytic activity">
    <reaction evidence="8">
        <text>L-seryl-[protein] + ATP = O-phospho-L-seryl-[protein] + ADP + H(+)</text>
        <dbReference type="Rhea" id="RHEA:17989"/>
        <dbReference type="Rhea" id="RHEA-COMP:9863"/>
        <dbReference type="Rhea" id="RHEA-COMP:11604"/>
        <dbReference type="ChEBI" id="CHEBI:15378"/>
        <dbReference type="ChEBI" id="CHEBI:29999"/>
        <dbReference type="ChEBI" id="CHEBI:30616"/>
        <dbReference type="ChEBI" id="CHEBI:83421"/>
        <dbReference type="ChEBI" id="CHEBI:456216"/>
        <dbReference type="EC" id="2.7.11.1"/>
    </reaction>
</comment>
<evidence type="ECO:0000313" key="12">
    <source>
        <dbReference type="EMBL" id="CAJ0582347.1"/>
    </source>
</evidence>
<feature type="domain" description="Protein kinase" evidence="11">
    <location>
        <begin position="204"/>
        <end position="526"/>
    </location>
</feature>
<dbReference type="Proteomes" id="UP001177023">
    <property type="component" value="Unassembled WGS sequence"/>
</dbReference>
<accession>A0AA36GBB6</accession>
<keyword evidence="5" id="KW-0418">Kinase</keyword>
<protein>
    <recommendedName>
        <fullName evidence="1">non-specific serine/threonine protein kinase</fullName>
        <ecNumber evidence="1">2.7.11.1</ecNumber>
    </recommendedName>
</protein>
<dbReference type="EMBL" id="CATQJA010002664">
    <property type="protein sequence ID" value="CAJ0582347.1"/>
    <property type="molecule type" value="Genomic_DNA"/>
</dbReference>
<evidence type="ECO:0000256" key="8">
    <source>
        <dbReference type="ARBA" id="ARBA00048679"/>
    </source>
</evidence>
<dbReference type="GO" id="GO:0005737">
    <property type="term" value="C:cytoplasm"/>
    <property type="evidence" value="ECO:0007669"/>
    <property type="project" value="TreeGrafter"/>
</dbReference>
<feature type="region of interest" description="Disordered" evidence="10">
    <location>
        <begin position="41"/>
        <end position="139"/>
    </location>
</feature>
<evidence type="ECO:0000256" key="1">
    <source>
        <dbReference type="ARBA" id="ARBA00012513"/>
    </source>
</evidence>
<evidence type="ECO:0000256" key="6">
    <source>
        <dbReference type="ARBA" id="ARBA00022840"/>
    </source>
</evidence>
<evidence type="ECO:0000256" key="4">
    <source>
        <dbReference type="ARBA" id="ARBA00022741"/>
    </source>
</evidence>
<feature type="region of interest" description="Disordered" evidence="10">
    <location>
        <begin position="451"/>
        <end position="492"/>
    </location>
</feature>
<dbReference type="SUPFAM" id="SSF56112">
    <property type="entry name" value="Protein kinase-like (PK-like)"/>
    <property type="match status" value="1"/>
</dbReference>
<keyword evidence="6 9" id="KW-0067">ATP-binding</keyword>
<dbReference type="InterPro" id="IPR000719">
    <property type="entry name" value="Prot_kinase_dom"/>
</dbReference>
<feature type="compositionally biased region" description="Basic and acidic residues" evidence="10">
    <location>
        <begin position="123"/>
        <end position="134"/>
    </location>
</feature>
<gene>
    <name evidence="12" type="ORF">MSPICULIGERA_LOCUS20483</name>
</gene>
<evidence type="ECO:0000256" key="2">
    <source>
        <dbReference type="ARBA" id="ARBA00022527"/>
    </source>
</evidence>
<evidence type="ECO:0000256" key="5">
    <source>
        <dbReference type="ARBA" id="ARBA00022777"/>
    </source>
</evidence>
<feature type="binding site" evidence="9">
    <location>
        <position position="233"/>
    </location>
    <ligand>
        <name>ATP</name>
        <dbReference type="ChEBI" id="CHEBI:30616"/>
    </ligand>
</feature>
<dbReference type="InterPro" id="IPR011009">
    <property type="entry name" value="Kinase-like_dom_sf"/>
</dbReference>
<evidence type="ECO:0000256" key="7">
    <source>
        <dbReference type="ARBA" id="ARBA00047899"/>
    </source>
</evidence>
<feature type="non-terminal residue" evidence="12">
    <location>
        <position position="590"/>
    </location>
</feature>
<name>A0AA36GBB6_9BILA</name>
<keyword evidence="3" id="KW-0808">Transferase</keyword>
<dbReference type="Pfam" id="PF00069">
    <property type="entry name" value="Pkinase"/>
    <property type="match status" value="1"/>
</dbReference>
<dbReference type="GO" id="GO:0005524">
    <property type="term" value="F:ATP binding"/>
    <property type="evidence" value="ECO:0007669"/>
    <property type="project" value="UniProtKB-UniRule"/>
</dbReference>
<evidence type="ECO:0000256" key="10">
    <source>
        <dbReference type="SAM" id="MobiDB-lite"/>
    </source>
</evidence>
<dbReference type="PANTHER" id="PTHR24346">
    <property type="entry name" value="MAP/MICROTUBULE AFFINITY-REGULATING KINASE"/>
    <property type="match status" value="1"/>
</dbReference>
<keyword evidence="2" id="KW-0723">Serine/threonine-protein kinase</keyword>
<evidence type="ECO:0000259" key="11">
    <source>
        <dbReference type="PROSITE" id="PS50011"/>
    </source>
</evidence>
<feature type="compositionally biased region" description="Low complexity" evidence="10">
    <location>
        <begin position="166"/>
        <end position="193"/>
    </location>
</feature>
<feature type="region of interest" description="Disordered" evidence="10">
    <location>
        <begin position="166"/>
        <end position="198"/>
    </location>
</feature>
<dbReference type="PROSITE" id="PS00107">
    <property type="entry name" value="PROTEIN_KINASE_ATP"/>
    <property type="match status" value="1"/>
</dbReference>
<dbReference type="AlphaFoldDB" id="A0AA36GBB6"/>
<evidence type="ECO:0000256" key="3">
    <source>
        <dbReference type="ARBA" id="ARBA00022679"/>
    </source>
</evidence>
<keyword evidence="4 9" id="KW-0547">Nucleotide-binding</keyword>
<organism evidence="12 13">
    <name type="scientific">Mesorhabditis spiculigera</name>
    <dbReference type="NCBI Taxonomy" id="96644"/>
    <lineage>
        <taxon>Eukaryota</taxon>
        <taxon>Metazoa</taxon>
        <taxon>Ecdysozoa</taxon>
        <taxon>Nematoda</taxon>
        <taxon>Chromadorea</taxon>
        <taxon>Rhabditida</taxon>
        <taxon>Rhabditina</taxon>
        <taxon>Rhabditomorpha</taxon>
        <taxon>Rhabditoidea</taxon>
        <taxon>Rhabditidae</taxon>
        <taxon>Mesorhabditinae</taxon>
        <taxon>Mesorhabditis</taxon>
    </lineage>
</organism>
<dbReference type="EC" id="2.7.11.1" evidence="1"/>
<dbReference type="GO" id="GO:0000226">
    <property type="term" value="P:microtubule cytoskeleton organization"/>
    <property type="evidence" value="ECO:0007669"/>
    <property type="project" value="TreeGrafter"/>
</dbReference>
<comment type="catalytic activity">
    <reaction evidence="7">
        <text>L-threonyl-[protein] + ATP = O-phospho-L-threonyl-[protein] + ADP + H(+)</text>
        <dbReference type="Rhea" id="RHEA:46608"/>
        <dbReference type="Rhea" id="RHEA-COMP:11060"/>
        <dbReference type="Rhea" id="RHEA-COMP:11605"/>
        <dbReference type="ChEBI" id="CHEBI:15378"/>
        <dbReference type="ChEBI" id="CHEBI:30013"/>
        <dbReference type="ChEBI" id="CHEBI:30616"/>
        <dbReference type="ChEBI" id="CHEBI:61977"/>
        <dbReference type="ChEBI" id="CHEBI:456216"/>
        <dbReference type="EC" id="2.7.11.1"/>
    </reaction>
</comment>
<evidence type="ECO:0000313" key="13">
    <source>
        <dbReference type="Proteomes" id="UP001177023"/>
    </source>
</evidence>
<reference evidence="12" key="1">
    <citation type="submission" date="2023-06" db="EMBL/GenBank/DDBJ databases">
        <authorList>
            <person name="Delattre M."/>
        </authorList>
    </citation>
    <scope>NUCLEOTIDE SEQUENCE</scope>
    <source>
        <strain evidence="12">AF72</strain>
    </source>
</reference>
<dbReference type="PANTHER" id="PTHR24346:SF82">
    <property type="entry name" value="KP78A-RELATED"/>
    <property type="match status" value="1"/>
</dbReference>
<dbReference type="Gene3D" id="3.30.200.20">
    <property type="entry name" value="Phosphorylase Kinase, domain 1"/>
    <property type="match status" value="1"/>
</dbReference>
<evidence type="ECO:0000256" key="9">
    <source>
        <dbReference type="PROSITE-ProRule" id="PRU10141"/>
    </source>
</evidence>
<proteinExistence type="predicted"/>